<evidence type="ECO:0000313" key="2">
    <source>
        <dbReference type="Proteomes" id="UP000320055"/>
    </source>
</evidence>
<proteinExistence type="predicted"/>
<evidence type="ECO:0000313" key="1">
    <source>
        <dbReference type="EMBL" id="VEP15087.1"/>
    </source>
</evidence>
<gene>
    <name evidence="1" type="ORF">H1P_3070002</name>
</gene>
<dbReference type="SUPFAM" id="SSF56112">
    <property type="entry name" value="Protein kinase-like (PK-like)"/>
    <property type="match status" value="1"/>
</dbReference>
<evidence type="ECO:0008006" key="3">
    <source>
        <dbReference type="Google" id="ProtNLM"/>
    </source>
</evidence>
<sequence length="383" mass="45215">MNNNLNHQNLYDYLIDTTVFKKDDLEYIKVDSNLSHKFHWVIDYLKTKSKIFVKQITDSEKVNDNNQSKREWCIYDFLESTNFLPHTSSLIPQVIHFDRQKSVLIYKLTDNYISLRKHYSKDTMICNKLVFLVGKVLAKLHSETKESQRYLDSLTKINYFTQNKINDGIPYSEYMTNYLQPESLKKVPVHTWRFLGILHKSDTISKIIKELELENPYYCLTHNNLGFENIFISEKYQESQKNSENNDLNQNCLKITNWNAFSWGDPANDLGKIISNYFILWFDNMLIDSTIDIKQSIKLAHIPFKVINSSITTLIQAYVENNHQILKDYPDFLIRVIKFAGLGLIEQLLTDFKFKPDKALKQKNIYFYMASQLLCKPEKFLSI</sequence>
<name>A0A563VUH1_9CYAN</name>
<dbReference type="AlphaFoldDB" id="A0A563VUH1"/>
<protein>
    <recommendedName>
        <fullName evidence="3">Aminoglycoside phosphotransferase domain-containing protein</fullName>
    </recommendedName>
</protein>
<dbReference type="EMBL" id="CAACVJ010000232">
    <property type="protein sequence ID" value="VEP15087.1"/>
    <property type="molecule type" value="Genomic_DNA"/>
</dbReference>
<organism evidence="1 2">
    <name type="scientific">Hyella patelloides LEGE 07179</name>
    <dbReference type="NCBI Taxonomy" id="945734"/>
    <lineage>
        <taxon>Bacteria</taxon>
        <taxon>Bacillati</taxon>
        <taxon>Cyanobacteriota</taxon>
        <taxon>Cyanophyceae</taxon>
        <taxon>Pleurocapsales</taxon>
        <taxon>Hyellaceae</taxon>
        <taxon>Hyella</taxon>
    </lineage>
</organism>
<accession>A0A563VUH1</accession>
<keyword evidence="2" id="KW-1185">Reference proteome</keyword>
<reference evidence="1 2" key="1">
    <citation type="submission" date="2019-01" db="EMBL/GenBank/DDBJ databases">
        <authorList>
            <person name="Brito A."/>
        </authorList>
    </citation>
    <scope>NUCLEOTIDE SEQUENCE [LARGE SCALE GENOMIC DNA]</scope>
    <source>
        <strain evidence="1">1</strain>
    </source>
</reference>
<dbReference type="InterPro" id="IPR011009">
    <property type="entry name" value="Kinase-like_dom_sf"/>
</dbReference>
<dbReference type="Proteomes" id="UP000320055">
    <property type="component" value="Unassembled WGS sequence"/>
</dbReference>